<dbReference type="PANTHER" id="PTHR43333:SF1">
    <property type="entry name" value="D-ISOMER SPECIFIC 2-HYDROXYACID DEHYDROGENASE NAD-BINDING DOMAIN-CONTAINING PROTEIN"/>
    <property type="match status" value="1"/>
</dbReference>
<dbReference type="SUPFAM" id="SSF52283">
    <property type="entry name" value="Formate/glycerate dehydrogenase catalytic domain-like"/>
    <property type="match status" value="1"/>
</dbReference>
<dbReference type="InterPro" id="IPR006140">
    <property type="entry name" value="D-isomer_DH_NAD-bd"/>
</dbReference>
<evidence type="ECO:0000256" key="4">
    <source>
        <dbReference type="RuleBase" id="RU003719"/>
    </source>
</evidence>
<dbReference type="Pfam" id="PF00389">
    <property type="entry name" value="2-Hacid_dh"/>
    <property type="match status" value="1"/>
</dbReference>
<dbReference type="InterPro" id="IPR006139">
    <property type="entry name" value="D-isomer_2_OHA_DH_cat_dom"/>
</dbReference>
<dbReference type="CDD" id="cd05300">
    <property type="entry name" value="2-Hacid_dh_1"/>
    <property type="match status" value="1"/>
</dbReference>
<comment type="similarity">
    <text evidence="1 4">Belongs to the D-isomer specific 2-hydroxyacid dehydrogenase family.</text>
</comment>
<dbReference type="Proteomes" id="UP000192940">
    <property type="component" value="Chromosome I"/>
</dbReference>
<dbReference type="AlphaFoldDB" id="A0A1X7GP36"/>
<dbReference type="EMBL" id="LT840184">
    <property type="protein sequence ID" value="SMF72644.1"/>
    <property type="molecule type" value="Genomic_DNA"/>
</dbReference>
<dbReference type="FunFam" id="3.40.50.720:FF:000363">
    <property type="entry name" value="D-isomer specific 2-hydroxyacid dehydrogenase"/>
    <property type="match status" value="1"/>
</dbReference>
<dbReference type="Pfam" id="PF02826">
    <property type="entry name" value="2-Hacid_dh_C"/>
    <property type="match status" value="1"/>
</dbReference>
<keyword evidence="3" id="KW-0520">NAD</keyword>
<dbReference type="PANTHER" id="PTHR43333">
    <property type="entry name" value="2-HACID_DH_C DOMAIN-CONTAINING PROTEIN"/>
    <property type="match status" value="1"/>
</dbReference>
<dbReference type="GO" id="GO:0016616">
    <property type="term" value="F:oxidoreductase activity, acting on the CH-OH group of donors, NAD or NADP as acceptor"/>
    <property type="evidence" value="ECO:0007669"/>
    <property type="project" value="InterPro"/>
</dbReference>
<feature type="domain" description="D-isomer specific 2-hydroxyacid dehydrogenase NAD-binding" evidence="6">
    <location>
        <begin position="105"/>
        <end position="279"/>
    </location>
</feature>
<proteinExistence type="inferred from homology"/>
<keyword evidence="8" id="KW-1185">Reference proteome</keyword>
<dbReference type="STRING" id="1313296.SAMN05661091_0889"/>
<dbReference type="Gene3D" id="3.40.50.720">
    <property type="entry name" value="NAD(P)-binding Rossmann-like Domain"/>
    <property type="match status" value="2"/>
</dbReference>
<evidence type="ECO:0000259" key="5">
    <source>
        <dbReference type="Pfam" id="PF00389"/>
    </source>
</evidence>
<dbReference type="InterPro" id="IPR036291">
    <property type="entry name" value="NAD(P)-bd_dom_sf"/>
</dbReference>
<evidence type="ECO:0000256" key="3">
    <source>
        <dbReference type="ARBA" id="ARBA00023027"/>
    </source>
</evidence>
<protein>
    <submittedName>
        <fullName evidence="7">Phosphoglycerate dehydrogenase</fullName>
    </submittedName>
</protein>
<evidence type="ECO:0000259" key="6">
    <source>
        <dbReference type="Pfam" id="PF02826"/>
    </source>
</evidence>
<name>A0A1X7GP36_9BACL</name>
<sequence>MPNIVALHELTTEQKQKIRDIAPDYDLIAGKYKELPSGTVAQADIVLGWTSSATEEALSDHSRIRWIQVWSAGVDRMPLKELEQKNILLTNASGVHAIPITEQIFAMLLAYTRNLHHAVRQQSQSKWDKSGTFRELSGKTAVIVGVGQIGSTTAKVAKAFGMRTVGVRRSGKPDPNVDVMYTVDQLDQALAEGDFIINILPLTDETKGLYDAGRFEAMKDDAFFVNMGRGPSVDTEALIEALKSGHLAGAGLDVFEQEPLPSEHPLWGMDNVIITPHTAGDTVHYTERVLDIFLENLKAYRQGEALPRNVIDYEKAY</sequence>
<dbReference type="SUPFAM" id="SSF51735">
    <property type="entry name" value="NAD(P)-binding Rossmann-fold domains"/>
    <property type="match status" value="1"/>
</dbReference>
<dbReference type="RefSeq" id="WP_208917935.1">
    <property type="nucleotide sequence ID" value="NZ_LT840184.1"/>
</dbReference>
<feature type="domain" description="D-isomer specific 2-hydroxyacid dehydrogenase catalytic" evidence="5">
    <location>
        <begin position="39"/>
        <end position="310"/>
    </location>
</feature>
<dbReference type="GO" id="GO:0051287">
    <property type="term" value="F:NAD binding"/>
    <property type="evidence" value="ECO:0007669"/>
    <property type="project" value="InterPro"/>
</dbReference>
<evidence type="ECO:0000256" key="1">
    <source>
        <dbReference type="ARBA" id="ARBA00005854"/>
    </source>
</evidence>
<accession>A0A1X7GP36</accession>
<organism evidence="7 8">
    <name type="scientific">Paenibacillus uliginis N3/975</name>
    <dbReference type="NCBI Taxonomy" id="1313296"/>
    <lineage>
        <taxon>Bacteria</taxon>
        <taxon>Bacillati</taxon>
        <taxon>Bacillota</taxon>
        <taxon>Bacilli</taxon>
        <taxon>Bacillales</taxon>
        <taxon>Paenibacillaceae</taxon>
        <taxon>Paenibacillus</taxon>
    </lineage>
</organism>
<evidence type="ECO:0000256" key="2">
    <source>
        <dbReference type="ARBA" id="ARBA00023002"/>
    </source>
</evidence>
<evidence type="ECO:0000313" key="8">
    <source>
        <dbReference type="Proteomes" id="UP000192940"/>
    </source>
</evidence>
<gene>
    <name evidence="7" type="ORF">SAMN05661091_0889</name>
</gene>
<evidence type="ECO:0000313" key="7">
    <source>
        <dbReference type="EMBL" id="SMF72644.1"/>
    </source>
</evidence>
<keyword evidence="2 4" id="KW-0560">Oxidoreductase</keyword>
<reference evidence="7 8" key="1">
    <citation type="submission" date="2017-04" db="EMBL/GenBank/DDBJ databases">
        <authorList>
            <person name="Afonso C.L."/>
            <person name="Miller P.J."/>
            <person name="Scott M.A."/>
            <person name="Spackman E."/>
            <person name="Goraichik I."/>
            <person name="Dimitrov K.M."/>
            <person name="Suarez D.L."/>
            <person name="Swayne D.E."/>
        </authorList>
    </citation>
    <scope>NUCLEOTIDE SEQUENCE [LARGE SCALE GENOMIC DNA]</scope>
    <source>
        <strain evidence="7 8">N3/975</strain>
    </source>
</reference>